<dbReference type="RefSeq" id="WP_012798637.1">
    <property type="nucleotide sequence ID" value="NC_013165.1"/>
</dbReference>
<keyword evidence="5 7" id="KW-1133">Transmembrane helix</keyword>
<evidence type="ECO:0000256" key="5">
    <source>
        <dbReference type="ARBA" id="ARBA00022989"/>
    </source>
</evidence>
<feature type="transmembrane region" description="Helical" evidence="7">
    <location>
        <begin position="99"/>
        <end position="118"/>
    </location>
</feature>
<dbReference type="EC" id="2.5.1.145" evidence="7"/>
<protein>
    <recommendedName>
        <fullName evidence="7">Phosphatidylglycerol--prolipoprotein diacylglyceryl transferase</fullName>
        <ecNumber evidence="7">2.5.1.145</ecNumber>
    </recommendedName>
</protein>
<feature type="transmembrane region" description="Helical" evidence="7">
    <location>
        <begin position="241"/>
        <end position="260"/>
    </location>
</feature>
<keyword evidence="3 7" id="KW-0808">Transferase</keyword>
<sequence length="274" mass="30033">MLNDIYQSLDPVALTLGPLQIRWYGLAYIFGFILAGLLLVHLSRRWKLKMSEDSIYTVLMCIVLGIILGARIGYCLFYGDGYYLAHPLKILAINEGGMSFHGGLLGVLIGGFVASRITHVPFATLTDLGAVMAPLGLFLGRCANFVNGELWGGPTDLPWGVVFGGVAGNMPRHPSQLYEAVLEGLVLFAILYCLARRNPPHPRGTYIGTFLLGYGVFRFLIEFIRQPDAQIGYLLGDWFTMGQLLSLPLVVAGVALLIYARVKKLPQQGEPEGE</sequence>
<dbReference type="UniPathway" id="UPA00664"/>
<evidence type="ECO:0000313" key="8">
    <source>
        <dbReference type="EMBL" id="ACV22535.1"/>
    </source>
</evidence>
<evidence type="ECO:0000256" key="6">
    <source>
        <dbReference type="ARBA" id="ARBA00023136"/>
    </source>
</evidence>
<keyword evidence="8" id="KW-0449">Lipoprotein</keyword>
<feature type="transmembrane region" description="Helical" evidence="7">
    <location>
        <begin position="204"/>
        <end position="221"/>
    </location>
</feature>
<dbReference type="Proteomes" id="UP000002026">
    <property type="component" value="Chromosome"/>
</dbReference>
<dbReference type="KEGG" id="shi:Shel_15150"/>
<evidence type="ECO:0000313" key="9">
    <source>
        <dbReference type="Proteomes" id="UP000002026"/>
    </source>
</evidence>
<proteinExistence type="inferred from homology"/>
<name>C7N6K0_SLAHD</name>
<feature type="transmembrane region" description="Helical" evidence="7">
    <location>
        <begin position="55"/>
        <end position="79"/>
    </location>
</feature>
<dbReference type="EMBL" id="CP001684">
    <property type="protein sequence ID" value="ACV22535.1"/>
    <property type="molecule type" value="Genomic_DNA"/>
</dbReference>
<feature type="transmembrane region" description="Helical" evidence="7">
    <location>
        <begin position="23"/>
        <end position="43"/>
    </location>
</feature>
<evidence type="ECO:0000256" key="7">
    <source>
        <dbReference type="HAMAP-Rule" id="MF_01147"/>
    </source>
</evidence>
<dbReference type="InterPro" id="IPR001640">
    <property type="entry name" value="Lgt"/>
</dbReference>
<dbReference type="STRING" id="471855.Shel_15150"/>
<dbReference type="NCBIfam" id="TIGR00544">
    <property type="entry name" value="lgt"/>
    <property type="match status" value="1"/>
</dbReference>
<dbReference type="PROSITE" id="PS01311">
    <property type="entry name" value="LGT"/>
    <property type="match status" value="1"/>
</dbReference>
<keyword evidence="9" id="KW-1185">Reference proteome</keyword>
<dbReference type="eggNOG" id="COG0682">
    <property type="taxonomic scope" value="Bacteria"/>
</dbReference>
<dbReference type="HAMAP" id="MF_01147">
    <property type="entry name" value="Lgt"/>
    <property type="match status" value="1"/>
</dbReference>
<keyword evidence="6 7" id="KW-0472">Membrane</keyword>
<evidence type="ECO:0000256" key="1">
    <source>
        <dbReference type="ARBA" id="ARBA00007150"/>
    </source>
</evidence>
<comment type="similarity">
    <text evidence="1 7">Belongs to the Lgt family.</text>
</comment>
<evidence type="ECO:0000256" key="4">
    <source>
        <dbReference type="ARBA" id="ARBA00022692"/>
    </source>
</evidence>
<dbReference type="AlphaFoldDB" id="C7N6K0"/>
<organism evidence="8 9">
    <name type="scientific">Slackia heliotrinireducens (strain ATCC 29202 / DSM 20476 / NCTC 11029 / RHS 1)</name>
    <name type="common">Peptococcus heliotrinreducens</name>
    <dbReference type="NCBI Taxonomy" id="471855"/>
    <lineage>
        <taxon>Bacteria</taxon>
        <taxon>Bacillati</taxon>
        <taxon>Actinomycetota</taxon>
        <taxon>Coriobacteriia</taxon>
        <taxon>Eggerthellales</taxon>
        <taxon>Eggerthellaceae</taxon>
        <taxon>Slackia</taxon>
    </lineage>
</organism>
<dbReference type="GO" id="GO:0042158">
    <property type="term" value="P:lipoprotein biosynthetic process"/>
    <property type="evidence" value="ECO:0007669"/>
    <property type="project" value="UniProtKB-UniRule"/>
</dbReference>
<dbReference type="HOGENOM" id="CLU_013386_1_0_11"/>
<dbReference type="Pfam" id="PF01790">
    <property type="entry name" value="LGT"/>
    <property type="match status" value="1"/>
</dbReference>
<comment type="catalytic activity">
    <reaction evidence="7">
        <text>L-cysteinyl-[prolipoprotein] + a 1,2-diacyl-sn-glycero-3-phospho-(1'-sn-glycerol) = an S-1,2-diacyl-sn-glyceryl-L-cysteinyl-[prolipoprotein] + sn-glycerol 1-phosphate + H(+)</text>
        <dbReference type="Rhea" id="RHEA:56712"/>
        <dbReference type="Rhea" id="RHEA-COMP:14679"/>
        <dbReference type="Rhea" id="RHEA-COMP:14680"/>
        <dbReference type="ChEBI" id="CHEBI:15378"/>
        <dbReference type="ChEBI" id="CHEBI:29950"/>
        <dbReference type="ChEBI" id="CHEBI:57685"/>
        <dbReference type="ChEBI" id="CHEBI:64716"/>
        <dbReference type="ChEBI" id="CHEBI:140658"/>
        <dbReference type="EC" id="2.5.1.145"/>
    </reaction>
</comment>
<gene>
    <name evidence="7" type="primary">lgt</name>
    <name evidence="8" type="ordered locus">Shel_15150</name>
</gene>
<dbReference type="PANTHER" id="PTHR30589:SF0">
    <property type="entry name" value="PHOSPHATIDYLGLYCEROL--PROLIPOPROTEIN DIACYLGLYCERYL TRANSFERASE"/>
    <property type="match status" value="1"/>
</dbReference>
<comment type="subcellular location">
    <subcellularLocation>
        <location evidence="7">Cell membrane</location>
        <topology evidence="7">Multi-pass membrane protein</topology>
    </subcellularLocation>
</comment>
<feature type="binding site" evidence="7">
    <location>
        <position position="141"/>
    </location>
    <ligand>
        <name>a 1,2-diacyl-sn-glycero-3-phospho-(1'-sn-glycerol)</name>
        <dbReference type="ChEBI" id="CHEBI:64716"/>
    </ligand>
</feature>
<keyword evidence="4 7" id="KW-0812">Transmembrane</keyword>
<dbReference type="GO" id="GO:0005886">
    <property type="term" value="C:plasma membrane"/>
    <property type="evidence" value="ECO:0007669"/>
    <property type="project" value="UniProtKB-SubCell"/>
</dbReference>
<evidence type="ECO:0000256" key="2">
    <source>
        <dbReference type="ARBA" id="ARBA00022475"/>
    </source>
</evidence>
<reference evidence="8 9" key="1">
    <citation type="journal article" date="2009" name="Stand. Genomic Sci.">
        <title>Complete genome sequence of Slackia heliotrinireducens type strain (RHS 1).</title>
        <authorList>
            <person name="Pukall R."/>
            <person name="Lapidus A."/>
            <person name="Nolan M."/>
            <person name="Copeland A."/>
            <person name="Glavina Del Rio T."/>
            <person name="Lucas S."/>
            <person name="Chen F."/>
            <person name="Tice H."/>
            <person name="Cheng J.F."/>
            <person name="Chertkov O."/>
            <person name="Bruce D."/>
            <person name="Goodwin L."/>
            <person name="Kuske C."/>
            <person name="Brettin T."/>
            <person name="Detter J.C."/>
            <person name="Han C."/>
            <person name="Pitluck S."/>
            <person name="Pati A."/>
            <person name="Mavrommatis K."/>
            <person name="Ivanova N."/>
            <person name="Ovchinnikova G."/>
            <person name="Chen A."/>
            <person name="Palaniappan K."/>
            <person name="Schneider S."/>
            <person name="Rohde M."/>
            <person name="Chain P."/>
            <person name="D'haeseleer P."/>
            <person name="Goker M."/>
            <person name="Bristow J."/>
            <person name="Eisen J.A."/>
            <person name="Markowitz V."/>
            <person name="Kyrpides N.C."/>
            <person name="Klenk H.P."/>
            <person name="Hugenholtz P."/>
        </authorList>
    </citation>
    <scope>NUCLEOTIDE SEQUENCE [LARGE SCALE GENOMIC DNA]</scope>
    <source>
        <strain evidence="9">ATCC 29202 / DSM 20476 / NCTC 11029 / RHS 1</strain>
    </source>
</reference>
<dbReference type="GO" id="GO:0008961">
    <property type="term" value="F:phosphatidylglycerol-prolipoprotein diacylglyceryl transferase activity"/>
    <property type="evidence" value="ECO:0007669"/>
    <property type="project" value="UniProtKB-UniRule"/>
</dbReference>
<comment type="function">
    <text evidence="7">Catalyzes the transfer of the diacylglyceryl group from phosphatidylglycerol to the sulfhydryl group of the N-terminal cysteine of a prolipoprotein, the first step in the formation of mature lipoproteins.</text>
</comment>
<keyword evidence="2 7" id="KW-1003">Cell membrane</keyword>
<evidence type="ECO:0000256" key="3">
    <source>
        <dbReference type="ARBA" id="ARBA00022679"/>
    </source>
</evidence>
<accession>C7N6K0</accession>
<comment type="pathway">
    <text evidence="7">Protein modification; lipoprotein biosynthesis (diacylglyceryl transfer).</text>
</comment>
<dbReference type="PANTHER" id="PTHR30589">
    <property type="entry name" value="PROLIPOPROTEIN DIACYLGLYCERYL TRANSFERASE"/>
    <property type="match status" value="1"/>
</dbReference>